<dbReference type="KEGG" id="dci:103519973"/>
<name>A0A3Q0JF90_DIACI</name>
<dbReference type="RefSeq" id="XP_026687069.1">
    <property type="nucleotide sequence ID" value="XM_026831268.1"/>
</dbReference>
<dbReference type="GeneID" id="103519973"/>
<proteinExistence type="predicted"/>
<dbReference type="Gene3D" id="1.20.1230.10">
    <property type="entry name" value="Phospholipase C beta, distal C-terminal domain"/>
    <property type="match status" value="1"/>
</dbReference>
<dbReference type="SUPFAM" id="SSF69989">
    <property type="entry name" value="C-terminal domain of PLC-beta"/>
    <property type="match status" value="1"/>
</dbReference>
<feature type="region of interest" description="Disordered" evidence="1">
    <location>
        <begin position="1"/>
        <end position="38"/>
    </location>
</feature>
<gene>
    <name evidence="3" type="primary">LOC103519973</name>
</gene>
<evidence type="ECO:0000313" key="3">
    <source>
        <dbReference type="RefSeq" id="XP_026687069.1"/>
    </source>
</evidence>
<keyword evidence="2" id="KW-1185">Reference proteome</keyword>
<reference evidence="3" key="1">
    <citation type="submission" date="2025-08" db="UniProtKB">
        <authorList>
            <consortium name="RefSeq"/>
        </authorList>
    </citation>
    <scope>IDENTIFICATION</scope>
</reference>
<dbReference type="AlphaFoldDB" id="A0A3Q0JF90"/>
<organism evidence="2 3">
    <name type="scientific">Diaphorina citri</name>
    <name type="common">Asian citrus psyllid</name>
    <dbReference type="NCBI Taxonomy" id="121845"/>
    <lineage>
        <taxon>Eukaryota</taxon>
        <taxon>Metazoa</taxon>
        <taxon>Ecdysozoa</taxon>
        <taxon>Arthropoda</taxon>
        <taxon>Hexapoda</taxon>
        <taxon>Insecta</taxon>
        <taxon>Pterygota</taxon>
        <taxon>Neoptera</taxon>
        <taxon>Paraneoptera</taxon>
        <taxon>Hemiptera</taxon>
        <taxon>Sternorrhyncha</taxon>
        <taxon>Psylloidea</taxon>
        <taxon>Psyllidae</taxon>
        <taxon>Diaphorininae</taxon>
        <taxon>Diaphorina</taxon>
    </lineage>
</organism>
<dbReference type="InterPro" id="IPR042531">
    <property type="entry name" value="PLC-beta_C_sf"/>
</dbReference>
<feature type="compositionally biased region" description="Basic and acidic residues" evidence="1">
    <location>
        <begin position="13"/>
        <end position="22"/>
    </location>
</feature>
<protein>
    <submittedName>
        <fullName evidence="3">1-phosphatidylinositol 4,5-bisphosphate phosphodiesterase classes I and II</fullName>
    </submittedName>
</protein>
<dbReference type="Proteomes" id="UP000079169">
    <property type="component" value="Unplaced"/>
</dbReference>
<dbReference type="PaxDb" id="121845-A0A3Q0JF90"/>
<evidence type="ECO:0000313" key="2">
    <source>
        <dbReference type="Proteomes" id="UP000079169"/>
    </source>
</evidence>
<sequence>MSNRLVKRLSTKNLDKEMEKSNTTHQTETSECSESDGDVANTIAKLPRSQSERLLAVQKEHLAQEKDLQEKYHETVSTVPYTFLGNVGG</sequence>
<accession>A0A3Q0JF90</accession>
<dbReference type="STRING" id="121845.A0A3Q0JF90"/>
<feature type="compositionally biased region" description="Basic residues" evidence="1">
    <location>
        <begin position="1"/>
        <end position="10"/>
    </location>
</feature>
<evidence type="ECO:0000256" key="1">
    <source>
        <dbReference type="SAM" id="MobiDB-lite"/>
    </source>
</evidence>